<evidence type="ECO:0000256" key="1">
    <source>
        <dbReference type="ARBA" id="ARBA00004141"/>
    </source>
</evidence>
<dbReference type="PANTHER" id="PTHR24243">
    <property type="entry name" value="G-PROTEIN COUPLED RECEPTOR"/>
    <property type="match status" value="1"/>
</dbReference>
<keyword evidence="7" id="KW-0807">Transducer</keyword>
<comment type="subcellular location">
    <subcellularLocation>
        <location evidence="1">Membrane</location>
        <topology evidence="1">Multi-pass membrane protein</topology>
    </subcellularLocation>
</comment>
<evidence type="ECO:0000256" key="8">
    <source>
        <dbReference type="SAM" id="MobiDB-lite"/>
    </source>
</evidence>
<dbReference type="Proteomes" id="UP001651158">
    <property type="component" value="Unassembled WGS sequence"/>
</dbReference>
<feature type="domain" description="G-protein coupled receptors family 1 profile" evidence="10">
    <location>
        <begin position="98"/>
        <end position="373"/>
    </location>
</feature>
<evidence type="ECO:0000256" key="3">
    <source>
        <dbReference type="ARBA" id="ARBA00022989"/>
    </source>
</evidence>
<keyword evidence="2 9" id="KW-0812">Transmembrane</keyword>
<dbReference type="InterPro" id="IPR000276">
    <property type="entry name" value="GPCR_Rhodpsn"/>
</dbReference>
<comment type="caution">
    <text evidence="11">The sequence shown here is derived from an EMBL/GenBank/DDBJ whole genome shotgun (WGS) entry which is preliminary data.</text>
</comment>
<keyword evidence="12" id="KW-1185">Reference proteome</keyword>
<evidence type="ECO:0000256" key="5">
    <source>
        <dbReference type="ARBA" id="ARBA00023136"/>
    </source>
</evidence>
<keyword evidence="5 9" id="KW-0472">Membrane</keyword>
<evidence type="ECO:0000256" key="9">
    <source>
        <dbReference type="SAM" id="Phobius"/>
    </source>
</evidence>
<keyword evidence="4" id="KW-0297">G-protein coupled receptor</keyword>
<sequence>MAQISPTSMSFSAIDKTPRRGYKNHLRPPTSMLPPSTSGASSTNITNTSTNMAWLDRSHNDSPFYESLDSDNHETPQLLVLVFRAYFSPIIFVHGVCGNLLSLVILFRLHRRAPGRFNLYAIAITVSFLLLLVFDTFLDDFFGRGLGWLTQYRFNLKMDQISSLSCKFITYVTDSSGFMATTTLAVFGLDRVRTIYSPLQFRGDRYLRCTTVLIVAIVVIDLALFSPTFVFYDIVASNVTNQTSCTLTNPSLPGATYTLLIYVLGSYTLPTLVIVICNFLIACQLVAIKRKHRKCGIDVSSRRDIRRIIGHLGINTAFLLLMIPLVVVILMRYESSLCPSRHSEAYRQRLIHLSRFFSSLLSVYFSSSFWVLFLFLPTFRDAVLELLLACPLIATSVCGPCLYRHMTYGGARRFRAKSMTPSLMFLSHLPPPTLDTHRQHFQIRGSLPSSGLAILAKPIHSISTPSIAHLKT</sequence>
<proteinExistence type="predicted"/>
<reference evidence="11 12" key="1">
    <citation type="journal article" date="2022" name="Front. Cell. Infect. Microbiol.">
        <title>The Genomes of Two Strains of Taenia crassiceps the Animal Model for the Study of Human Cysticercosis.</title>
        <authorList>
            <person name="Bobes R.J."/>
            <person name="Estrada K."/>
            <person name="Rios-Valencia D.G."/>
            <person name="Calderon-Gallegos A."/>
            <person name="de la Torre P."/>
            <person name="Carrero J.C."/>
            <person name="Sanchez-Flores A."/>
            <person name="Laclette J.P."/>
        </authorList>
    </citation>
    <scope>NUCLEOTIDE SEQUENCE [LARGE SCALE GENOMIC DNA]</scope>
    <source>
        <strain evidence="11">WFUcys</strain>
    </source>
</reference>
<feature type="transmembrane region" description="Helical" evidence="9">
    <location>
        <begin position="168"/>
        <end position="189"/>
    </location>
</feature>
<evidence type="ECO:0000256" key="6">
    <source>
        <dbReference type="ARBA" id="ARBA00023170"/>
    </source>
</evidence>
<protein>
    <recommendedName>
        <fullName evidence="10">G-protein coupled receptors family 1 profile domain-containing protein</fullName>
    </recommendedName>
</protein>
<dbReference type="SUPFAM" id="SSF81321">
    <property type="entry name" value="Family A G protein-coupled receptor-like"/>
    <property type="match status" value="1"/>
</dbReference>
<feature type="region of interest" description="Disordered" evidence="8">
    <location>
        <begin position="19"/>
        <end position="44"/>
    </location>
</feature>
<name>A0ABR4QK25_9CEST</name>
<dbReference type="Pfam" id="PF00001">
    <property type="entry name" value="7tm_1"/>
    <property type="match status" value="1"/>
</dbReference>
<evidence type="ECO:0000256" key="4">
    <source>
        <dbReference type="ARBA" id="ARBA00023040"/>
    </source>
</evidence>
<keyword evidence="6" id="KW-0675">Receptor</keyword>
<evidence type="ECO:0000256" key="2">
    <source>
        <dbReference type="ARBA" id="ARBA00022692"/>
    </source>
</evidence>
<evidence type="ECO:0000259" key="10">
    <source>
        <dbReference type="PROSITE" id="PS50262"/>
    </source>
</evidence>
<evidence type="ECO:0000313" key="11">
    <source>
        <dbReference type="EMBL" id="KAL5109750.1"/>
    </source>
</evidence>
<feature type="transmembrane region" description="Helical" evidence="9">
    <location>
        <begin position="210"/>
        <end position="232"/>
    </location>
</feature>
<dbReference type="EMBL" id="JAKROA010000002">
    <property type="protein sequence ID" value="KAL5109750.1"/>
    <property type="molecule type" value="Genomic_DNA"/>
</dbReference>
<accession>A0ABR4QK25</accession>
<evidence type="ECO:0000256" key="7">
    <source>
        <dbReference type="ARBA" id="ARBA00023224"/>
    </source>
</evidence>
<feature type="transmembrane region" description="Helical" evidence="9">
    <location>
        <begin position="86"/>
        <end position="107"/>
    </location>
</feature>
<dbReference type="PROSITE" id="PS50262">
    <property type="entry name" value="G_PROTEIN_RECEP_F1_2"/>
    <property type="match status" value="1"/>
</dbReference>
<feature type="transmembrane region" description="Helical" evidence="9">
    <location>
        <begin position="259"/>
        <end position="287"/>
    </location>
</feature>
<organism evidence="11 12">
    <name type="scientific">Taenia crassiceps</name>
    <dbReference type="NCBI Taxonomy" id="6207"/>
    <lineage>
        <taxon>Eukaryota</taxon>
        <taxon>Metazoa</taxon>
        <taxon>Spiralia</taxon>
        <taxon>Lophotrochozoa</taxon>
        <taxon>Platyhelminthes</taxon>
        <taxon>Cestoda</taxon>
        <taxon>Eucestoda</taxon>
        <taxon>Cyclophyllidea</taxon>
        <taxon>Taeniidae</taxon>
        <taxon>Taenia</taxon>
    </lineage>
</organism>
<gene>
    <name evidence="11" type="ORF">TcWFU_000908</name>
</gene>
<feature type="transmembrane region" description="Helical" evidence="9">
    <location>
        <begin position="353"/>
        <end position="376"/>
    </location>
</feature>
<keyword evidence="3 9" id="KW-1133">Transmembrane helix</keyword>
<dbReference type="PANTHER" id="PTHR24243:SF208">
    <property type="entry name" value="PYROKININ-1 RECEPTOR"/>
    <property type="match status" value="1"/>
</dbReference>
<dbReference type="Gene3D" id="1.20.1070.10">
    <property type="entry name" value="Rhodopsin 7-helix transmembrane proteins"/>
    <property type="match status" value="1"/>
</dbReference>
<feature type="transmembrane region" description="Helical" evidence="9">
    <location>
        <begin position="119"/>
        <end position="138"/>
    </location>
</feature>
<evidence type="ECO:0000313" key="12">
    <source>
        <dbReference type="Proteomes" id="UP001651158"/>
    </source>
</evidence>
<feature type="transmembrane region" description="Helical" evidence="9">
    <location>
        <begin position="308"/>
        <end position="333"/>
    </location>
</feature>
<dbReference type="InterPro" id="IPR017452">
    <property type="entry name" value="GPCR_Rhodpsn_7TM"/>
</dbReference>